<keyword evidence="3" id="KW-0804">Transcription</keyword>
<dbReference type="SUPFAM" id="SSF47413">
    <property type="entry name" value="lambda repressor-like DNA-binding domains"/>
    <property type="match status" value="1"/>
</dbReference>
<dbReference type="CDD" id="cd00093">
    <property type="entry name" value="HTH_XRE"/>
    <property type="match status" value="1"/>
</dbReference>
<keyword evidence="1" id="KW-0805">Transcription regulation</keyword>
<evidence type="ECO:0000256" key="3">
    <source>
        <dbReference type="ARBA" id="ARBA00023163"/>
    </source>
</evidence>
<protein>
    <submittedName>
        <fullName evidence="5">Helix-turn-helix domain-containing protein</fullName>
    </submittedName>
</protein>
<evidence type="ECO:0000259" key="4">
    <source>
        <dbReference type="PROSITE" id="PS50943"/>
    </source>
</evidence>
<dbReference type="PANTHER" id="PTHR40661">
    <property type="match status" value="1"/>
</dbReference>
<dbReference type="EMBL" id="CP109635">
    <property type="protein sequence ID" value="UYT10691.1"/>
    <property type="molecule type" value="Genomic_DNA"/>
</dbReference>
<dbReference type="PROSITE" id="PS50943">
    <property type="entry name" value="HTH_CROC1"/>
    <property type="match status" value="1"/>
</dbReference>
<dbReference type="AlphaFoldDB" id="A0AA46YTN3"/>
<reference evidence="5" key="1">
    <citation type="submission" date="2022-10" db="EMBL/GenBank/DDBJ databases">
        <title>Genome assembly of Lactococcus garvieae isolates from cricket gut.</title>
        <authorList>
            <person name="Luecke A.R."/>
            <person name="Brown A.M.V."/>
            <person name="Wakeman C.A."/>
        </authorList>
    </citation>
    <scope>NUCLEOTIDE SEQUENCE</scope>
    <source>
        <strain evidence="5">Alexii-11_2</strain>
    </source>
</reference>
<dbReference type="Proteomes" id="UP001164042">
    <property type="component" value="Chromosome"/>
</dbReference>
<keyword evidence="2" id="KW-0238">DNA-binding</keyword>
<evidence type="ECO:0000313" key="5">
    <source>
        <dbReference type="EMBL" id="UYT10691.1"/>
    </source>
</evidence>
<feature type="domain" description="HTH cro/C1-type" evidence="4">
    <location>
        <begin position="22"/>
        <end position="76"/>
    </location>
</feature>
<dbReference type="PANTHER" id="PTHR40661:SF1">
    <property type="entry name" value="HTH CRO_C1-TYPE DOMAIN-CONTAINING PROTEIN"/>
    <property type="match status" value="1"/>
</dbReference>
<sequence>MDKKINGRIGNLGNKETMAENLKRLLNSRGLNPHQFSEIMGFKYTTVMNWIKANSYPRIDKIELMARYFGVDKSDLVEEYSEATSTLSEINKISEQLNEPRQQVVLDTANIQLREQKEEEKKKENLIPLKKKKITDEELWEIVEHGVANDGSEQTDAEKQFFFNLLREHLDNDDEYED</sequence>
<dbReference type="RefSeq" id="WP_264308398.1">
    <property type="nucleotide sequence ID" value="NZ_CP109635.1"/>
</dbReference>
<evidence type="ECO:0000256" key="2">
    <source>
        <dbReference type="ARBA" id="ARBA00023125"/>
    </source>
</evidence>
<organism evidence="5 6">
    <name type="scientific">Lactococcus garvieae</name>
    <dbReference type="NCBI Taxonomy" id="1363"/>
    <lineage>
        <taxon>Bacteria</taxon>
        <taxon>Bacillati</taxon>
        <taxon>Bacillota</taxon>
        <taxon>Bacilli</taxon>
        <taxon>Lactobacillales</taxon>
        <taxon>Streptococcaceae</taxon>
        <taxon>Lactococcus</taxon>
    </lineage>
</organism>
<dbReference type="SMART" id="SM00530">
    <property type="entry name" value="HTH_XRE"/>
    <property type="match status" value="1"/>
</dbReference>
<dbReference type="GO" id="GO:0003677">
    <property type="term" value="F:DNA binding"/>
    <property type="evidence" value="ECO:0007669"/>
    <property type="project" value="UniProtKB-KW"/>
</dbReference>
<dbReference type="Gene3D" id="1.10.260.40">
    <property type="entry name" value="lambda repressor-like DNA-binding domains"/>
    <property type="match status" value="1"/>
</dbReference>
<proteinExistence type="predicted"/>
<gene>
    <name evidence="5" type="ORF">OF801_01760</name>
</gene>
<name>A0AA46YTN3_9LACT</name>
<dbReference type="InterPro" id="IPR010982">
    <property type="entry name" value="Lambda_DNA-bd_dom_sf"/>
</dbReference>
<evidence type="ECO:0000313" key="6">
    <source>
        <dbReference type="Proteomes" id="UP001164042"/>
    </source>
</evidence>
<dbReference type="InterPro" id="IPR001387">
    <property type="entry name" value="Cro/C1-type_HTH"/>
</dbReference>
<accession>A0AA46YTN3</accession>
<evidence type="ECO:0000256" key="1">
    <source>
        <dbReference type="ARBA" id="ARBA00023015"/>
    </source>
</evidence>